<dbReference type="EMBL" id="OZ019894">
    <property type="protein sequence ID" value="CAK9216032.1"/>
    <property type="molecule type" value="Genomic_DNA"/>
</dbReference>
<evidence type="ECO:0000313" key="2">
    <source>
        <dbReference type="EMBL" id="CAK9216032.1"/>
    </source>
</evidence>
<reference evidence="2" key="1">
    <citation type="submission" date="2024-02" db="EMBL/GenBank/DDBJ databases">
        <authorList>
            <consortium name="ELIXIR-Norway"/>
            <consortium name="Elixir Norway"/>
        </authorList>
    </citation>
    <scope>NUCLEOTIDE SEQUENCE</scope>
</reference>
<sequence length="242" mass="26367">MRLTDAAGNPNKPNILAYKLLLHAKLHLGAHADGMYQIIEEMESLGIIPRQLTYNFVLRSIFRMEQTGLEAQHDGDSYNFVIVLCALDRRIALALKHMQSMYERDTSADATDANCGRVGVCCSGGDFETAVNTVHDMELAFSSLQDSKGLEILSPCSSLWPLVLAIAQAGPGALDVAYYKLAEIHGSGRAVYLAPIKCGLQGCANIWDVDRACQTFEAISSTFGLTPDIHSINALLNAFWEG</sequence>
<dbReference type="Gene3D" id="1.25.40.10">
    <property type="entry name" value="Tetratricopeptide repeat domain"/>
    <property type="match status" value="1"/>
</dbReference>
<accession>A0ABP0U9M4</accession>
<keyword evidence="1" id="KW-0677">Repeat</keyword>
<dbReference type="Proteomes" id="UP001497512">
    <property type="component" value="Chromosome 2"/>
</dbReference>
<protein>
    <recommendedName>
        <fullName evidence="4">Pentatricopeptide repeat-containing protein</fullName>
    </recommendedName>
</protein>
<proteinExistence type="predicted"/>
<name>A0ABP0U9M4_9BRYO</name>
<gene>
    <name evidence="2" type="ORF">CSSPTR1EN2_LOCUS13181</name>
</gene>
<organism evidence="2 3">
    <name type="scientific">Sphagnum troendelagicum</name>
    <dbReference type="NCBI Taxonomy" id="128251"/>
    <lineage>
        <taxon>Eukaryota</taxon>
        <taxon>Viridiplantae</taxon>
        <taxon>Streptophyta</taxon>
        <taxon>Embryophyta</taxon>
        <taxon>Bryophyta</taxon>
        <taxon>Sphagnophytina</taxon>
        <taxon>Sphagnopsida</taxon>
        <taxon>Sphagnales</taxon>
        <taxon>Sphagnaceae</taxon>
        <taxon>Sphagnum</taxon>
    </lineage>
</organism>
<evidence type="ECO:0000313" key="3">
    <source>
        <dbReference type="Proteomes" id="UP001497512"/>
    </source>
</evidence>
<evidence type="ECO:0008006" key="4">
    <source>
        <dbReference type="Google" id="ProtNLM"/>
    </source>
</evidence>
<dbReference type="InterPro" id="IPR011990">
    <property type="entry name" value="TPR-like_helical_dom_sf"/>
</dbReference>
<dbReference type="InterPro" id="IPR044605">
    <property type="entry name" value="At1g26460-like"/>
</dbReference>
<dbReference type="PANTHER" id="PTHR47205:SF1">
    <property type="entry name" value="OS07G0599000 PROTEIN"/>
    <property type="match status" value="1"/>
</dbReference>
<evidence type="ECO:0000256" key="1">
    <source>
        <dbReference type="ARBA" id="ARBA00022737"/>
    </source>
</evidence>
<dbReference type="Pfam" id="PF13812">
    <property type="entry name" value="PPR_3"/>
    <property type="match status" value="1"/>
</dbReference>
<dbReference type="PANTHER" id="PTHR47205">
    <property type="entry name" value="OS07G0599000 PROTEIN"/>
    <property type="match status" value="1"/>
</dbReference>
<keyword evidence="3" id="KW-1185">Reference proteome</keyword>
<dbReference type="InterPro" id="IPR002885">
    <property type="entry name" value="PPR_rpt"/>
</dbReference>